<evidence type="ECO:0000256" key="12">
    <source>
        <dbReference type="ARBA" id="ARBA00022777"/>
    </source>
</evidence>
<dbReference type="AlphaFoldDB" id="A0A8X7WGW6"/>
<feature type="binding site" evidence="20">
    <location>
        <position position="421"/>
    </location>
    <ligand>
        <name>ATP</name>
        <dbReference type="ChEBI" id="CHEBI:30616"/>
    </ligand>
</feature>
<feature type="domain" description="Protein kinase" evidence="23">
    <location>
        <begin position="392"/>
        <end position="666"/>
    </location>
</feature>
<protein>
    <recommendedName>
        <fullName evidence="4">non-specific serine/threonine protein kinase</fullName>
        <ecNumber evidence="4">2.7.11.1</ecNumber>
    </recommendedName>
</protein>
<dbReference type="Gene3D" id="2.60.120.200">
    <property type="match status" value="2"/>
</dbReference>
<dbReference type="GO" id="GO:0030246">
    <property type="term" value="F:carbohydrate binding"/>
    <property type="evidence" value="ECO:0007669"/>
    <property type="project" value="UniProtKB-KW"/>
</dbReference>
<gene>
    <name evidence="24" type="ORF">Bca52824_001858</name>
</gene>
<dbReference type="Pfam" id="PF00139">
    <property type="entry name" value="Lectin_legB"/>
    <property type="match status" value="2"/>
</dbReference>
<keyword evidence="13 20" id="KW-0067">ATP-binding</keyword>
<dbReference type="FunFam" id="3.30.200.20:FF:000451">
    <property type="entry name" value="L-type lectin-domain containing receptor kinase I.9"/>
    <property type="match status" value="1"/>
</dbReference>
<dbReference type="InterPro" id="IPR001220">
    <property type="entry name" value="Legume_lectin_dom"/>
</dbReference>
<keyword evidence="7" id="KW-0808">Transferase</keyword>
<evidence type="ECO:0000256" key="2">
    <source>
        <dbReference type="ARBA" id="ARBA00008536"/>
    </source>
</evidence>
<keyword evidence="8 21" id="KW-0812">Transmembrane</keyword>
<evidence type="ECO:0000256" key="4">
    <source>
        <dbReference type="ARBA" id="ARBA00012513"/>
    </source>
</evidence>
<evidence type="ECO:0000256" key="21">
    <source>
        <dbReference type="SAM" id="Phobius"/>
    </source>
</evidence>
<dbReference type="GO" id="GO:0004674">
    <property type="term" value="F:protein serine/threonine kinase activity"/>
    <property type="evidence" value="ECO:0007669"/>
    <property type="project" value="UniProtKB-KW"/>
</dbReference>
<dbReference type="GO" id="GO:0005524">
    <property type="term" value="F:ATP binding"/>
    <property type="evidence" value="ECO:0007669"/>
    <property type="project" value="UniProtKB-UniRule"/>
</dbReference>
<keyword evidence="10" id="KW-0430">Lectin</keyword>
<comment type="similarity">
    <text evidence="2">In the N-terminal section; belongs to the leguminous lectin family.</text>
</comment>
<dbReference type="Proteomes" id="UP000886595">
    <property type="component" value="Unassembled WGS sequence"/>
</dbReference>
<dbReference type="CDD" id="cd06899">
    <property type="entry name" value="lectin_legume_LecRK_Arcelin_ConA"/>
    <property type="match status" value="1"/>
</dbReference>
<evidence type="ECO:0000256" key="1">
    <source>
        <dbReference type="ARBA" id="ARBA00004251"/>
    </source>
</evidence>
<reference evidence="24 25" key="1">
    <citation type="submission" date="2020-02" db="EMBL/GenBank/DDBJ databases">
        <authorList>
            <person name="Ma Q."/>
            <person name="Huang Y."/>
            <person name="Song X."/>
            <person name="Pei D."/>
        </authorList>
    </citation>
    <scope>NUCLEOTIDE SEQUENCE [LARGE SCALE GENOMIC DNA]</scope>
    <source>
        <strain evidence="24">Sxm20200214</strain>
        <tissue evidence="24">Leaf</tissue>
    </source>
</reference>
<comment type="similarity">
    <text evidence="3">In the C-terminal section; belongs to the protein kinase superfamily. Ser/Thr protein kinase family.</text>
</comment>
<dbReference type="Pfam" id="PF07714">
    <property type="entry name" value="PK_Tyr_Ser-Thr"/>
    <property type="match status" value="1"/>
</dbReference>
<dbReference type="OrthoDB" id="1086805at2759"/>
<dbReference type="SUPFAM" id="SSF49899">
    <property type="entry name" value="Concanavalin A-like lectins/glucanases"/>
    <property type="match status" value="2"/>
</dbReference>
<evidence type="ECO:0000256" key="7">
    <source>
        <dbReference type="ARBA" id="ARBA00022679"/>
    </source>
</evidence>
<comment type="caution">
    <text evidence="24">The sequence shown here is derived from an EMBL/GenBank/DDBJ whole genome shotgun (WGS) entry which is preliminary data.</text>
</comment>
<evidence type="ECO:0000256" key="13">
    <source>
        <dbReference type="ARBA" id="ARBA00022840"/>
    </source>
</evidence>
<keyword evidence="5" id="KW-1003">Cell membrane</keyword>
<keyword evidence="17" id="KW-0325">Glycoprotein</keyword>
<keyword evidence="15 21" id="KW-0472">Membrane</keyword>
<evidence type="ECO:0000256" key="17">
    <source>
        <dbReference type="ARBA" id="ARBA00023180"/>
    </source>
</evidence>
<dbReference type="Gene3D" id="1.10.510.10">
    <property type="entry name" value="Transferase(Phosphotransferase) domain 1"/>
    <property type="match status" value="1"/>
</dbReference>
<keyword evidence="9 22" id="KW-0732">Signal</keyword>
<evidence type="ECO:0000313" key="24">
    <source>
        <dbReference type="EMBL" id="KAG2330678.1"/>
    </source>
</evidence>
<dbReference type="PROSITE" id="PS50011">
    <property type="entry name" value="PROTEIN_KINASE_DOM"/>
    <property type="match status" value="1"/>
</dbReference>
<comment type="catalytic activity">
    <reaction evidence="19">
        <text>L-seryl-[protein] + ATP = O-phospho-L-seryl-[protein] + ADP + H(+)</text>
        <dbReference type="Rhea" id="RHEA:17989"/>
        <dbReference type="Rhea" id="RHEA-COMP:9863"/>
        <dbReference type="Rhea" id="RHEA-COMP:11604"/>
        <dbReference type="ChEBI" id="CHEBI:15378"/>
        <dbReference type="ChEBI" id="CHEBI:29999"/>
        <dbReference type="ChEBI" id="CHEBI:30616"/>
        <dbReference type="ChEBI" id="CHEBI:83421"/>
        <dbReference type="ChEBI" id="CHEBI:456216"/>
        <dbReference type="EC" id="2.7.11.1"/>
    </reaction>
</comment>
<evidence type="ECO:0000256" key="18">
    <source>
        <dbReference type="ARBA" id="ARBA00047899"/>
    </source>
</evidence>
<dbReference type="EC" id="2.7.11.1" evidence="4"/>
<comment type="catalytic activity">
    <reaction evidence="18">
        <text>L-threonyl-[protein] + ATP = O-phospho-L-threonyl-[protein] + ADP + H(+)</text>
        <dbReference type="Rhea" id="RHEA:46608"/>
        <dbReference type="Rhea" id="RHEA-COMP:11060"/>
        <dbReference type="Rhea" id="RHEA-COMP:11605"/>
        <dbReference type="ChEBI" id="CHEBI:15378"/>
        <dbReference type="ChEBI" id="CHEBI:30013"/>
        <dbReference type="ChEBI" id="CHEBI:30616"/>
        <dbReference type="ChEBI" id="CHEBI:61977"/>
        <dbReference type="ChEBI" id="CHEBI:456216"/>
        <dbReference type="EC" id="2.7.11.1"/>
    </reaction>
</comment>
<dbReference type="InterPro" id="IPR017441">
    <property type="entry name" value="Protein_kinase_ATP_BS"/>
</dbReference>
<dbReference type="InterPro" id="IPR000719">
    <property type="entry name" value="Prot_kinase_dom"/>
</dbReference>
<dbReference type="InterPro" id="IPR050528">
    <property type="entry name" value="L-type_Lectin-RKs"/>
</dbReference>
<evidence type="ECO:0000256" key="16">
    <source>
        <dbReference type="ARBA" id="ARBA00023170"/>
    </source>
</evidence>
<keyword evidence="16" id="KW-0675">Receptor</keyword>
<evidence type="ECO:0000256" key="3">
    <source>
        <dbReference type="ARBA" id="ARBA00010217"/>
    </source>
</evidence>
<evidence type="ECO:0000256" key="15">
    <source>
        <dbReference type="ARBA" id="ARBA00023136"/>
    </source>
</evidence>
<evidence type="ECO:0000256" key="19">
    <source>
        <dbReference type="ARBA" id="ARBA00048679"/>
    </source>
</evidence>
<dbReference type="InterPro" id="IPR011009">
    <property type="entry name" value="Kinase-like_dom_sf"/>
</dbReference>
<evidence type="ECO:0000256" key="10">
    <source>
        <dbReference type="ARBA" id="ARBA00022734"/>
    </source>
</evidence>
<name>A0A8X7WGW6_BRACI</name>
<evidence type="ECO:0000256" key="11">
    <source>
        <dbReference type="ARBA" id="ARBA00022741"/>
    </source>
</evidence>
<evidence type="ECO:0000313" key="25">
    <source>
        <dbReference type="Proteomes" id="UP000886595"/>
    </source>
</evidence>
<evidence type="ECO:0000256" key="9">
    <source>
        <dbReference type="ARBA" id="ARBA00022729"/>
    </source>
</evidence>
<dbReference type="FunFam" id="2.60.120.200:FF:000096">
    <property type="entry name" value="L-type lectin-domain containing receptor kinase V.9"/>
    <property type="match status" value="1"/>
</dbReference>
<keyword evidence="25" id="KW-1185">Reference proteome</keyword>
<sequence>MAQRLHLLLLSEIFFLNLIRFSSQKDLNFVYNGFNQGSIHLDGVARIHNPDGLLQLTDDTALQKGHAFFNRPFDFGSSDEPLSFSTHFVCALVPKPGADGGHGTAFVLSSSMDLTRADPTQYLGLLNMSSNGYQILAVELDTVKTAEFDDIDSNHVGIDENSLRSVVSASASYYSDREGRNKSLTLLSGDLIQVWIDYEGTLLNVTVAPLIINEKPSKPLLSRNINLTAIFPARKAFVGFSASTGTLVSYQYILGWSFSTIINEKPSKPLLSRNINLTAIFPGGKVFVGFSAATGTLVSYQYILGWSFSSNSSLQSLDISKLPTVPHLKKHQKTSTPLIILEVILALVVMAGLGGVCVYKRNKYAEVREPWEKPYGPLRYSYKALYKATGGFHKDGRLGKGGFGEVYKGTMPKGGGDIAVKRLWHGAEQGMKQFVAEVVTMGSLQHKNLVPLLGYCRRKGELLLVSEYMEGGSVDQYLFHDDSRRPPLSWSQRLTILRDIASALCYLHTGASQVVLHRDIKASNVMLNRNLQGFLGDFGMARFDDNLSATAAVGTIGYMALELTSTGTSTRTDVYAFGAFMLEVACGRRPFDPEMSVEDRHLVKWVCECWRKGCLVDAMDTRLRGKFSLGEVENVLKLGLLCTCVVPDSRPTMEQVVQFINRHQKLPDFSPDTLGIGVSTPVLTGMHSLAITSASEISSSPSVSSSSANNSMFISHTIIYGDGR</sequence>
<evidence type="ECO:0000256" key="6">
    <source>
        <dbReference type="ARBA" id="ARBA00022527"/>
    </source>
</evidence>
<dbReference type="PANTHER" id="PTHR27007">
    <property type="match status" value="1"/>
</dbReference>
<organism evidence="24 25">
    <name type="scientific">Brassica carinata</name>
    <name type="common">Ethiopian mustard</name>
    <name type="synonym">Abyssinian cabbage</name>
    <dbReference type="NCBI Taxonomy" id="52824"/>
    <lineage>
        <taxon>Eukaryota</taxon>
        <taxon>Viridiplantae</taxon>
        <taxon>Streptophyta</taxon>
        <taxon>Embryophyta</taxon>
        <taxon>Tracheophyta</taxon>
        <taxon>Spermatophyta</taxon>
        <taxon>Magnoliopsida</taxon>
        <taxon>eudicotyledons</taxon>
        <taxon>Gunneridae</taxon>
        <taxon>Pentapetalae</taxon>
        <taxon>rosids</taxon>
        <taxon>malvids</taxon>
        <taxon>Brassicales</taxon>
        <taxon>Brassicaceae</taxon>
        <taxon>Brassiceae</taxon>
        <taxon>Brassica</taxon>
    </lineage>
</organism>
<keyword evidence="14 21" id="KW-1133">Transmembrane helix</keyword>
<keyword evidence="6" id="KW-0723">Serine/threonine-protein kinase</keyword>
<dbReference type="InterPro" id="IPR001245">
    <property type="entry name" value="Ser-Thr/Tyr_kinase_cat_dom"/>
</dbReference>
<accession>A0A8X7WGW6</accession>
<evidence type="ECO:0000256" key="14">
    <source>
        <dbReference type="ARBA" id="ARBA00022989"/>
    </source>
</evidence>
<evidence type="ECO:0000259" key="23">
    <source>
        <dbReference type="PROSITE" id="PS50011"/>
    </source>
</evidence>
<feature type="chain" id="PRO_5036493847" description="non-specific serine/threonine protein kinase" evidence="22">
    <location>
        <begin position="25"/>
        <end position="724"/>
    </location>
</feature>
<dbReference type="InterPro" id="IPR008271">
    <property type="entry name" value="Ser/Thr_kinase_AS"/>
</dbReference>
<dbReference type="FunFam" id="1.10.510.10:FF:000108">
    <property type="entry name" value="L-type lectin-domain containing receptor kinase S.4"/>
    <property type="match status" value="1"/>
</dbReference>
<dbReference type="PROSITE" id="PS00108">
    <property type="entry name" value="PROTEIN_KINASE_ST"/>
    <property type="match status" value="1"/>
</dbReference>
<dbReference type="InterPro" id="IPR013320">
    <property type="entry name" value="ConA-like_dom_sf"/>
</dbReference>
<comment type="subcellular location">
    <subcellularLocation>
        <location evidence="1">Cell membrane</location>
        <topology evidence="1">Single-pass type I membrane protein</topology>
    </subcellularLocation>
</comment>
<proteinExistence type="inferred from homology"/>
<keyword evidence="12" id="KW-0418">Kinase</keyword>
<evidence type="ECO:0000256" key="22">
    <source>
        <dbReference type="SAM" id="SignalP"/>
    </source>
</evidence>
<dbReference type="SUPFAM" id="SSF56112">
    <property type="entry name" value="Protein kinase-like (PK-like)"/>
    <property type="match status" value="1"/>
</dbReference>
<evidence type="ECO:0000256" key="8">
    <source>
        <dbReference type="ARBA" id="ARBA00022692"/>
    </source>
</evidence>
<feature type="signal peptide" evidence="22">
    <location>
        <begin position="1"/>
        <end position="24"/>
    </location>
</feature>
<dbReference type="SMART" id="SM00220">
    <property type="entry name" value="S_TKc"/>
    <property type="match status" value="1"/>
</dbReference>
<evidence type="ECO:0000256" key="20">
    <source>
        <dbReference type="PROSITE-ProRule" id="PRU10141"/>
    </source>
</evidence>
<keyword evidence="11 20" id="KW-0547">Nucleotide-binding</keyword>
<dbReference type="PROSITE" id="PS00107">
    <property type="entry name" value="PROTEIN_KINASE_ATP"/>
    <property type="match status" value="1"/>
</dbReference>
<dbReference type="EMBL" id="JAAMPC010000001">
    <property type="protein sequence ID" value="KAG2330678.1"/>
    <property type="molecule type" value="Genomic_DNA"/>
</dbReference>
<dbReference type="Gene3D" id="3.30.200.20">
    <property type="entry name" value="Phosphorylase Kinase, domain 1"/>
    <property type="match status" value="1"/>
</dbReference>
<dbReference type="GO" id="GO:0005886">
    <property type="term" value="C:plasma membrane"/>
    <property type="evidence" value="ECO:0007669"/>
    <property type="project" value="UniProtKB-SubCell"/>
</dbReference>
<feature type="transmembrane region" description="Helical" evidence="21">
    <location>
        <begin position="338"/>
        <end position="359"/>
    </location>
</feature>
<evidence type="ECO:0000256" key="5">
    <source>
        <dbReference type="ARBA" id="ARBA00022475"/>
    </source>
</evidence>